<organism evidence="1 2">
    <name type="scientific">Kribbella solani</name>
    <dbReference type="NCBI Taxonomy" id="236067"/>
    <lineage>
        <taxon>Bacteria</taxon>
        <taxon>Bacillati</taxon>
        <taxon>Actinomycetota</taxon>
        <taxon>Actinomycetes</taxon>
        <taxon>Propionibacteriales</taxon>
        <taxon>Kribbellaceae</taxon>
        <taxon>Kribbella</taxon>
    </lineage>
</organism>
<evidence type="ECO:0000313" key="1">
    <source>
        <dbReference type="EMBL" id="MBB5982793.1"/>
    </source>
</evidence>
<gene>
    <name evidence="1" type="ORF">HDA44_006134</name>
</gene>
<dbReference type="AlphaFoldDB" id="A0A841DW24"/>
<evidence type="ECO:0000313" key="2">
    <source>
        <dbReference type="Proteomes" id="UP000558997"/>
    </source>
</evidence>
<dbReference type="EMBL" id="JACHNF010000001">
    <property type="protein sequence ID" value="MBB5982793.1"/>
    <property type="molecule type" value="Genomic_DNA"/>
</dbReference>
<proteinExistence type="predicted"/>
<sequence length="102" mass="11140">MTATAETPQVTGPLTGLRQQVLVLYLASSALDARVVGWSAYDGTGGTHPTTGDSDVPPYATGLDALKDGWRLFQASQLHQPYPGHEYDVSFLKHEFFFEKLV</sequence>
<name>A0A841DW24_9ACTN</name>
<dbReference type="RefSeq" id="WP_202887639.1">
    <property type="nucleotide sequence ID" value="NZ_BAAAVN010000002.1"/>
</dbReference>
<dbReference type="Proteomes" id="UP000558997">
    <property type="component" value="Unassembled WGS sequence"/>
</dbReference>
<comment type="caution">
    <text evidence="1">The sequence shown here is derived from an EMBL/GenBank/DDBJ whole genome shotgun (WGS) entry which is preliminary data.</text>
</comment>
<reference evidence="1 2" key="1">
    <citation type="submission" date="2020-08" db="EMBL/GenBank/DDBJ databases">
        <title>Sequencing the genomes of 1000 actinobacteria strains.</title>
        <authorList>
            <person name="Klenk H.-P."/>
        </authorList>
    </citation>
    <scope>NUCLEOTIDE SEQUENCE [LARGE SCALE GENOMIC DNA]</scope>
    <source>
        <strain evidence="1 2">DSM 17294</strain>
    </source>
</reference>
<accession>A0A841DW24</accession>
<protein>
    <submittedName>
        <fullName evidence="1">Uncharacterized protein</fullName>
    </submittedName>
</protein>
<keyword evidence="2" id="KW-1185">Reference proteome</keyword>